<organism evidence="1 2">
    <name type="scientific">Phytobacter ursingii</name>
    <dbReference type="NCBI Taxonomy" id="1972431"/>
    <lineage>
        <taxon>Bacteria</taxon>
        <taxon>Pseudomonadati</taxon>
        <taxon>Pseudomonadota</taxon>
        <taxon>Gammaproteobacteria</taxon>
        <taxon>Enterobacterales</taxon>
        <taxon>Enterobacteriaceae</taxon>
        <taxon>Phytobacter</taxon>
    </lineage>
</organism>
<gene>
    <name evidence="1" type="ORF">R0H02_24655</name>
</gene>
<protein>
    <submittedName>
        <fullName evidence="1">Uncharacterized protein</fullName>
    </submittedName>
</protein>
<evidence type="ECO:0000313" key="1">
    <source>
        <dbReference type="EMBL" id="MDV2865637.1"/>
    </source>
</evidence>
<dbReference type="AlphaFoldDB" id="A0AB35RZM2"/>
<proteinExistence type="predicted"/>
<name>A0AB35RZM2_9ENTR</name>
<accession>A0AB35RZM2</accession>
<reference evidence="1 2" key="1">
    <citation type="submission" date="2023-10" db="EMBL/GenBank/DDBJ databases">
        <title>Phytobacter spp. The emergence of a new genus of hospital-origin enterobacteria encoding carbapenemases in Argentina.</title>
        <authorList>
            <person name="Vay C."/>
            <person name="Almuzara M."/>
            <person name="Traglia G.M."/>
            <person name="Campos J."/>
        </authorList>
    </citation>
    <scope>NUCLEOTIDE SEQUENCE [LARGE SCALE GENOMIC DNA]</scope>
    <source>
        <strain evidence="1 2">CVMA36</strain>
    </source>
</reference>
<dbReference type="RefSeq" id="WP_142518456.1">
    <property type="nucleotide sequence ID" value="NZ_JAWJAC010000024.1"/>
</dbReference>
<sequence>MASAARKKITVTEMHAALIALGHDKLWLRDPVPKGRKKGVCQIVTWDDYVVARNDLDVDTKGWDFTDKAGVIFPCPPGSQPSRFDDELDEWAVFQYSVLYS</sequence>
<dbReference type="EMBL" id="JAWJAC010000024">
    <property type="protein sequence ID" value="MDV2865637.1"/>
    <property type="molecule type" value="Genomic_DNA"/>
</dbReference>
<dbReference type="Proteomes" id="UP001286589">
    <property type="component" value="Unassembled WGS sequence"/>
</dbReference>
<evidence type="ECO:0000313" key="2">
    <source>
        <dbReference type="Proteomes" id="UP001286589"/>
    </source>
</evidence>
<comment type="caution">
    <text evidence="1">The sequence shown here is derived from an EMBL/GenBank/DDBJ whole genome shotgun (WGS) entry which is preliminary data.</text>
</comment>
<keyword evidence="2" id="KW-1185">Reference proteome</keyword>